<dbReference type="EMBL" id="MU858140">
    <property type="protein sequence ID" value="KAK4211829.1"/>
    <property type="molecule type" value="Genomic_DNA"/>
</dbReference>
<comment type="caution">
    <text evidence="5">The sequence shown here is derived from an EMBL/GenBank/DDBJ whole genome shotgun (WGS) entry which is preliminary data.</text>
</comment>
<evidence type="ECO:0000259" key="4">
    <source>
        <dbReference type="PROSITE" id="PS50118"/>
    </source>
</evidence>
<feature type="domain" description="HMG box" evidence="4">
    <location>
        <begin position="1"/>
        <end position="67"/>
    </location>
</feature>
<reference evidence="5" key="1">
    <citation type="journal article" date="2023" name="Mol. Phylogenet. Evol.">
        <title>Genome-scale phylogeny and comparative genomics of the fungal order Sordariales.</title>
        <authorList>
            <person name="Hensen N."/>
            <person name="Bonometti L."/>
            <person name="Westerberg I."/>
            <person name="Brannstrom I.O."/>
            <person name="Guillou S."/>
            <person name="Cros-Aarteil S."/>
            <person name="Calhoun S."/>
            <person name="Haridas S."/>
            <person name="Kuo A."/>
            <person name="Mondo S."/>
            <person name="Pangilinan J."/>
            <person name="Riley R."/>
            <person name="LaButti K."/>
            <person name="Andreopoulos B."/>
            <person name="Lipzen A."/>
            <person name="Chen C."/>
            <person name="Yan M."/>
            <person name="Daum C."/>
            <person name="Ng V."/>
            <person name="Clum A."/>
            <person name="Steindorff A."/>
            <person name="Ohm R.A."/>
            <person name="Martin F."/>
            <person name="Silar P."/>
            <person name="Natvig D.O."/>
            <person name="Lalanne C."/>
            <person name="Gautier V."/>
            <person name="Ament-Velasquez S.L."/>
            <person name="Kruys A."/>
            <person name="Hutchinson M.I."/>
            <person name="Powell A.J."/>
            <person name="Barry K."/>
            <person name="Miller A.N."/>
            <person name="Grigoriev I.V."/>
            <person name="Debuchy R."/>
            <person name="Gladieux P."/>
            <person name="Hiltunen Thoren M."/>
            <person name="Johannesson H."/>
        </authorList>
    </citation>
    <scope>NUCLEOTIDE SEQUENCE</scope>
    <source>
        <strain evidence="5">PSN293</strain>
    </source>
</reference>
<evidence type="ECO:0000313" key="5">
    <source>
        <dbReference type="EMBL" id="KAK4211829.1"/>
    </source>
</evidence>
<evidence type="ECO:0000313" key="6">
    <source>
        <dbReference type="Proteomes" id="UP001301769"/>
    </source>
</evidence>
<keyword evidence="6" id="KW-1185">Reference proteome</keyword>
<keyword evidence="1 3" id="KW-0238">DNA-binding</keyword>
<feature type="non-terminal residue" evidence="5">
    <location>
        <position position="1"/>
    </location>
</feature>
<dbReference type="GO" id="GO:0000978">
    <property type="term" value="F:RNA polymerase II cis-regulatory region sequence-specific DNA binding"/>
    <property type="evidence" value="ECO:0007669"/>
    <property type="project" value="TreeGrafter"/>
</dbReference>
<evidence type="ECO:0000256" key="1">
    <source>
        <dbReference type="ARBA" id="ARBA00023125"/>
    </source>
</evidence>
<dbReference type="CDD" id="cd01389">
    <property type="entry name" value="HMG-box_ROX1-like"/>
    <property type="match status" value="1"/>
</dbReference>
<feature type="DNA-binding region" description="HMG box" evidence="3">
    <location>
        <begin position="1"/>
        <end position="67"/>
    </location>
</feature>
<protein>
    <submittedName>
        <fullName evidence="5">High mobility group box domain-containing protein</fullName>
    </submittedName>
</protein>
<name>A0AAN6Y3I4_9PEZI</name>
<dbReference type="AlphaFoldDB" id="A0AAN6Y3I4"/>
<sequence length="78" mass="9315">RPPNPFILYRKDKATQVKEVYPNIHNNEISVMVGALWHNEIPEVRQAYNLAATLLKKRFLEMHPGYRYNPRRPSEIQR</sequence>
<proteinExistence type="predicted"/>
<dbReference type="PROSITE" id="PS50118">
    <property type="entry name" value="HMG_BOX_2"/>
    <property type="match status" value="1"/>
</dbReference>
<dbReference type="GO" id="GO:0005634">
    <property type="term" value="C:nucleus"/>
    <property type="evidence" value="ECO:0007669"/>
    <property type="project" value="UniProtKB-UniRule"/>
</dbReference>
<evidence type="ECO:0000256" key="3">
    <source>
        <dbReference type="PROSITE-ProRule" id="PRU00267"/>
    </source>
</evidence>
<dbReference type="Pfam" id="PF00505">
    <property type="entry name" value="HMG_box"/>
    <property type="match status" value="1"/>
</dbReference>
<gene>
    <name evidence="5" type="ORF">QBC37DRAFT_257495</name>
</gene>
<reference evidence="5" key="2">
    <citation type="submission" date="2023-05" db="EMBL/GenBank/DDBJ databases">
        <authorList>
            <consortium name="Lawrence Berkeley National Laboratory"/>
            <person name="Steindorff A."/>
            <person name="Hensen N."/>
            <person name="Bonometti L."/>
            <person name="Westerberg I."/>
            <person name="Brannstrom I.O."/>
            <person name="Guillou S."/>
            <person name="Cros-Aarteil S."/>
            <person name="Calhoun S."/>
            <person name="Haridas S."/>
            <person name="Kuo A."/>
            <person name="Mondo S."/>
            <person name="Pangilinan J."/>
            <person name="Riley R."/>
            <person name="Labutti K."/>
            <person name="Andreopoulos B."/>
            <person name="Lipzen A."/>
            <person name="Chen C."/>
            <person name="Yanf M."/>
            <person name="Daum C."/>
            <person name="Ng V."/>
            <person name="Clum A."/>
            <person name="Ohm R."/>
            <person name="Martin F."/>
            <person name="Silar P."/>
            <person name="Natvig D."/>
            <person name="Lalanne C."/>
            <person name="Gautier V."/>
            <person name="Ament-Velasquez S.L."/>
            <person name="Kruys A."/>
            <person name="Hutchinson M.I."/>
            <person name="Powell A.J."/>
            <person name="Barry K."/>
            <person name="Miller A.N."/>
            <person name="Grigoriev I.V."/>
            <person name="Debuchy R."/>
            <person name="Gladieux P."/>
            <person name="Thoren M.H."/>
            <person name="Johannesson H."/>
        </authorList>
    </citation>
    <scope>NUCLEOTIDE SEQUENCE</scope>
    <source>
        <strain evidence="5">PSN293</strain>
    </source>
</reference>
<dbReference type="InterPro" id="IPR051356">
    <property type="entry name" value="SOX/SOX-like_TF"/>
</dbReference>
<accession>A0AAN6Y3I4</accession>
<dbReference type="InterPro" id="IPR009071">
    <property type="entry name" value="HMG_box_dom"/>
</dbReference>
<evidence type="ECO:0000256" key="2">
    <source>
        <dbReference type="ARBA" id="ARBA00023242"/>
    </source>
</evidence>
<organism evidence="5 6">
    <name type="scientific">Rhypophila decipiens</name>
    <dbReference type="NCBI Taxonomy" id="261697"/>
    <lineage>
        <taxon>Eukaryota</taxon>
        <taxon>Fungi</taxon>
        <taxon>Dikarya</taxon>
        <taxon>Ascomycota</taxon>
        <taxon>Pezizomycotina</taxon>
        <taxon>Sordariomycetes</taxon>
        <taxon>Sordariomycetidae</taxon>
        <taxon>Sordariales</taxon>
        <taxon>Naviculisporaceae</taxon>
        <taxon>Rhypophila</taxon>
    </lineage>
</organism>
<keyword evidence="2 3" id="KW-0539">Nucleus</keyword>
<dbReference type="SUPFAM" id="SSF47095">
    <property type="entry name" value="HMG-box"/>
    <property type="match status" value="1"/>
</dbReference>
<dbReference type="Proteomes" id="UP001301769">
    <property type="component" value="Unassembled WGS sequence"/>
</dbReference>
<dbReference type="InterPro" id="IPR036910">
    <property type="entry name" value="HMG_box_dom_sf"/>
</dbReference>
<dbReference type="Gene3D" id="1.10.30.10">
    <property type="entry name" value="High mobility group box domain"/>
    <property type="match status" value="1"/>
</dbReference>
<dbReference type="GO" id="GO:0000981">
    <property type="term" value="F:DNA-binding transcription factor activity, RNA polymerase II-specific"/>
    <property type="evidence" value="ECO:0007669"/>
    <property type="project" value="TreeGrafter"/>
</dbReference>
<feature type="non-terminal residue" evidence="5">
    <location>
        <position position="78"/>
    </location>
</feature>
<dbReference type="SMART" id="SM00398">
    <property type="entry name" value="HMG"/>
    <property type="match status" value="1"/>
</dbReference>
<dbReference type="PANTHER" id="PTHR45789">
    <property type="entry name" value="FI18025P1"/>
    <property type="match status" value="1"/>
</dbReference>
<dbReference type="PANTHER" id="PTHR45789:SF2">
    <property type="entry name" value="FI18025P1"/>
    <property type="match status" value="1"/>
</dbReference>